<name>A0A382JLD7_9ZZZZ</name>
<feature type="non-terminal residue" evidence="2">
    <location>
        <position position="90"/>
    </location>
</feature>
<dbReference type="AlphaFoldDB" id="A0A382JLD7"/>
<feature type="non-terminal residue" evidence="2">
    <location>
        <position position="1"/>
    </location>
</feature>
<proteinExistence type="predicted"/>
<organism evidence="2">
    <name type="scientific">marine metagenome</name>
    <dbReference type="NCBI Taxonomy" id="408172"/>
    <lineage>
        <taxon>unclassified sequences</taxon>
        <taxon>metagenomes</taxon>
        <taxon>ecological metagenomes</taxon>
    </lineage>
</organism>
<feature type="compositionally biased region" description="Basic residues" evidence="1">
    <location>
        <begin position="1"/>
        <end position="20"/>
    </location>
</feature>
<feature type="region of interest" description="Disordered" evidence="1">
    <location>
        <begin position="1"/>
        <end position="90"/>
    </location>
</feature>
<gene>
    <name evidence="2" type="ORF">METZ01_LOCUS264285</name>
</gene>
<protein>
    <submittedName>
        <fullName evidence="2">Uncharacterized protein</fullName>
    </submittedName>
</protein>
<accession>A0A382JLD7</accession>
<evidence type="ECO:0000256" key="1">
    <source>
        <dbReference type="SAM" id="MobiDB-lite"/>
    </source>
</evidence>
<feature type="compositionally biased region" description="Basic and acidic residues" evidence="1">
    <location>
        <begin position="35"/>
        <end position="50"/>
    </location>
</feature>
<feature type="compositionally biased region" description="Basic residues" evidence="1">
    <location>
        <begin position="72"/>
        <end position="90"/>
    </location>
</feature>
<reference evidence="2" key="1">
    <citation type="submission" date="2018-05" db="EMBL/GenBank/DDBJ databases">
        <authorList>
            <person name="Lanie J.A."/>
            <person name="Ng W.-L."/>
            <person name="Kazmierczak K.M."/>
            <person name="Andrzejewski T.M."/>
            <person name="Davidsen T.M."/>
            <person name="Wayne K.J."/>
            <person name="Tettelin H."/>
            <person name="Glass J.I."/>
            <person name="Rusch D."/>
            <person name="Podicherti R."/>
            <person name="Tsui H.-C.T."/>
            <person name="Winkler M.E."/>
        </authorList>
    </citation>
    <scope>NUCLEOTIDE SEQUENCE</scope>
</reference>
<dbReference type="EMBL" id="UINC01074339">
    <property type="protein sequence ID" value="SVC11431.1"/>
    <property type="molecule type" value="Genomic_DNA"/>
</dbReference>
<sequence>AREHAHRARGQRRHCRRRHGGCAAQRGRRFGASAGDRRADERGLRGEFWRRGGAAGHAQQLRQRRDRGEHRQRLRRRLRRQSNQRPRQRL</sequence>
<evidence type="ECO:0000313" key="2">
    <source>
        <dbReference type="EMBL" id="SVC11431.1"/>
    </source>
</evidence>